<keyword evidence="2" id="KW-0812">Transmembrane</keyword>
<gene>
    <name evidence="4" type="ORF">ACFPM3_19350</name>
</gene>
<feature type="chain" id="PRO_5045927889" evidence="3">
    <location>
        <begin position="35"/>
        <end position="217"/>
    </location>
</feature>
<accession>A0ABV9XGC6</accession>
<evidence type="ECO:0000256" key="2">
    <source>
        <dbReference type="SAM" id="Phobius"/>
    </source>
</evidence>
<dbReference type="NCBIfam" id="TIGR01167">
    <property type="entry name" value="LPXTG_anchor"/>
    <property type="match status" value="1"/>
</dbReference>
<sequence>MTPLNGSRRAAAALVTAVALGAAGTTFGAAPAFAHTPTWSVTCDEVKLDLTRYTPTPGNEVTVTVDGKDLLPTETFGAEFHRTLRLPAHDKELTVRLIIKDGSPGGHFSRDETKTAPVCQTTTPTPTPTPSGTPSPSPTPTTAPPSPSPSTPAPSQPPAEPSTTAPAVPAPTPPKGPGLADTGASGSTPLVAGAAAAVLAAGAAVLWAVRRRRTAQG</sequence>
<dbReference type="InterPro" id="IPR006311">
    <property type="entry name" value="TAT_signal"/>
</dbReference>
<feature type="transmembrane region" description="Helical" evidence="2">
    <location>
        <begin position="190"/>
        <end position="209"/>
    </location>
</feature>
<dbReference type="NCBIfam" id="NF041528">
    <property type="entry name" value="strep_LAETG"/>
    <property type="match status" value="1"/>
</dbReference>
<proteinExistence type="predicted"/>
<keyword evidence="5" id="KW-1185">Reference proteome</keyword>
<feature type="compositionally biased region" description="Pro residues" evidence="1">
    <location>
        <begin position="125"/>
        <end position="160"/>
    </location>
</feature>
<evidence type="ECO:0000313" key="4">
    <source>
        <dbReference type="EMBL" id="MFC5024287.1"/>
    </source>
</evidence>
<keyword evidence="2" id="KW-0472">Membrane</keyword>
<name>A0ABV9XGC6_9ACTN</name>
<dbReference type="RefSeq" id="WP_345686391.1">
    <property type="nucleotide sequence ID" value="NZ_BAABIT010000001.1"/>
</dbReference>
<evidence type="ECO:0000313" key="5">
    <source>
        <dbReference type="Proteomes" id="UP001595829"/>
    </source>
</evidence>
<dbReference type="PROSITE" id="PS51318">
    <property type="entry name" value="TAT"/>
    <property type="match status" value="1"/>
</dbReference>
<organism evidence="4 5">
    <name type="scientific">Streptomyces coeruleoprunus</name>
    <dbReference type="NCBI Taxonomy" id="285563"/>
    <lineage>
        <taxon>Bacteria</taxon>
        <taxon>Bacillati</taxon>
        <taxon>Actinomycetota</taxon>
        <taxon>Actinomycetes</taxon>
        <taxon>Kitasatosporales</taxon>
        <taxon>Streptomycetaceae</taxon>
        <taxon>Streptomyces</taxon>
    </lineage>
</organism>
<dbReference type="Proteomes" id="UP001595829">
    <property type="component" value="Unassembled WGS sequence"/>
</dbReference>
<reference evidence="5" key="1">
    <citation type="journal article" date="2019" name="Int. J. Syst. Evol. Microbiol.">
        <title>The Global Catalogue of Microorganisms (GCM) 10K type strain sequencing project: providing services to taxonomists for standard genome sequencing and annotation.</title>
        <authorList>
            <consortium name="The Broad Institute Genomics Platform"/>
            <consortium name="The Broad Institute Genome Sequencing Center for Infectious Disease"/>
            <person name="Wu L."/>
            <person name="Ma J."/>
        </authorList>
    </citation>
    <scope>NUCLEOTIDE SEQUENCE [LARGE SCALE GENOMIC DNA]</scope>
    <source>
        <strain evidence="5">CGMCC 4.1648</strain>
    </source>
</reference>
<comment type="caution">
    <text evidence="4">The sequence shown here is derived from an EMBL/GenBank/DDBJ whole genome shotgun (WGS) entry which is preliminary data.</text>
</comment>
<feature type="signal peptide" evidence="3">
    <location>
        <begin position="1"/>
        <end position="34"/>
    </location>
</feature>
<dbReference type="EMBL" id="JBHSJD010000014">
    <property type="protein sequence ID" value="MFC5024287.1"/>
    <property type="molecule type" value="Genomic_DNA"/>
</dbReference>
<protein>
    <submittedName>
        <fullName evidence="4">LAETG motif-containing sortase-dependent surface protein</fullName>
    </submittedName>
</protein>
<keyword evidence="3" id="KW-0732">Signal</keyword>
<feature type="compositionally biased region" description="Low complexity" evidence="1">
    <location>
        <begin position="115"/>
        <end position="124"/>
    </location>
</feature>
<feature type="region of interest" description="Disordered" evidence="1">
    <location>
        <begin position="101"/>
        <end position="188"/>
    </location>
</feature>
<keyword evidence="2" id="KW-1133">Transmembrane helix</keyword>
<evidence type="ECO:0000256" key="3">
    <source>
        <dbReference type="SAM" id="SignalP"/>
    </source>
</evidence>
<evidence type="ECO:0000256" key="1">
    <source>
        <dbReference type="SAM" id="MobiDB-lite"/>
    </source>
</evidence>